<dbReference type="Proteomes" id="UP000276133">
    <property type="component" value="Unassembled WGS sequence"/>
</dbReference>
<keyword evidence="2" id="KW-1185">Reference proteome</keyword>
<comment type="caution">
    <text evidence="1">The sequence shown here is derived from an EMBL/GenBank/DDBJ whole genome shotgun (WGS) entry which is preliminary data.</text>
</comment>
<organism evidence="1 2">
    <name type="scientific">Brachionus plicatilis</name>
    <name type="common">Marine rotifer</name>
    <name type="synonym">Brachionus muelleri</name>
    <dbReference type="NCBI Taxonomy" id="10195"/>
    <lineage>
        <taxon>Eukaryota</taxon>
        <taxon>Metazoa</taxon>
        <taxon>Spiralia</taxon>
        <taxon>Gnathifera</taxon>
        <taxon>Rotifera</taxon>
        <taxon>Eurotatoria</taxon>
        <taxon>Monogononta</taxon>
        <taxon>Pseudotrocha</taxon>
        <taxon>Ploima</taxon>
        <taxon>Brachionidae</taxon>
        <taxon>Brachionus</taxon>
    </lineage>
</organism>
<sequence length="77" mass="8550">MKLISSQSEKKEKNAIEIFCCAKINQNLVIDFDIIQVINEILLTQVSCRHLSLATKLASFVKSANNATVNLKRIGTS</sequence>
<gene>
    <name evidence="1" type="ORF">BpHYR1_013036</name>
</gene>
<proteinExistence type="predicted"/>
<dbReference type="AlphaFoldDB" id="A0A3M7SIW7"/>
<dbReference type="EMBL" id="REGN01001322">
    <property type="protein sequence ID" value="RNA35478.1"/>
    <property type="molecule type" value="Genomic_DNA"/>
</dbReference>
<accession>A0A3M7SIW7</accession>
<evidence type="ECO:0000313" key="2">
    <source>
        <dbReference type="Proteomes" id="UP000276133"/>
    </source>
</evidence>
<name>A0A3M7SIW7_BRAPC</name>
<evidence type="ECO:0000313" key="1">
    <source>
        <dbReference type="EMBL" id="RNA35478.1"/>
    </source>
</evidence>
<reference evidence="1 2" key="1">
    <citation type="journal article" date="2018" name="Sci. Rep.">
        <title>Genomic signatures of local adaptation to the degree of environmental predictability in rotifers.</title>
        <authorList>
            <person name="Franch-Gras L."/>
            <person name="Hahn C."/>
            <person name="Garcia-Roger E.M."/>
            <person name="Carmona M.J."/>
            <person name="Serra M."/>
            <person name="Gomez A."/>
        </authorList>
    </citation>
    <scope>NUCLEOTIDE SEQUENCE [LARGE SCALE GENOMIC DNA]</scope>
    <source>
        <strain evidence="1">HYR1</strain>
    </source>
</reference>
<protein>
    <submittedName>
        <fullName evidence="1">Uncharacterized protein</fullName>
    </submittedName>
</protein>